<dbReference type="NCBIfam" id="TIGR03923">
    <property type="entry name" value="T7SS_EccE"/>
    <property type="match status" value="1"/>
</dbReference>
<comment type="subcellular location">
    <subcellularLocation>
        <location evidence="1">Cell membrane</location>
    </subcellularLocation>
</comment>
<evidence type="ECO:0000259" key="7">
    <source>
        <dbReference type="Pfam" id="PF11203"/>
    </source>
</evidence>
<evidence type="ECO:0000313" key="9">
    <source>
        <dbReference type="Proteomes" id="UP000733379"/>
    </source>
</evidence>
<dbReference type="InterPro" id="IPR050051">
    <property type="entry name" value="EccE_dom"/>
</dbReference>
<evidence type="ECO:0000313" key="8">
    <source>
        <dbReference type="EMBL" id="MBU3068077.1"/>
    </source>
</evidence>
<comment type="similarity">
    <text evidence="2">Belongs to the EccE family.</text>
</comment>
<dbReference type="Proteomes" id="UP000733379">
    <property type="component" value="Unassembled WGS sequence"/>
</dbReference>
<feature type="domain" description="Type VII secretion system protein EccE" evidence="7">
    <location>
        <begin position="227"/>
        <end position="321"/>
    </location>
</feature>
<keyword evidence="3" id="KW-1003">Cell membrane</keyword>
<keyword evidence="4" id="KW-0812">Transmembrane</keyword>
<keyword evidence="9" id="KW-1185">Reference proteome</keyword>
<evidence type="ECO:0000256" key="2">
    <source>
        <dbReference type="ARBA" id="ARBA00007759"/>
    </source>
</evidence>
<dbReference type="Pfam" id="PF11203">
    <property type="entry name" value="EccE"/>
    <property type="match status" value="1"/>
</dbReference>
<evidence type="ECO:0000256" key="5">
    <source>
        <dbReference type="ARBA" id="ARBA00022989"/>
    </source>
</evidence>
<proteinExistence type="inferred from homology"/>
<evidence type="ECO:0000256" key="3">
    <source>
        <dbReference type="ARBA" id="ARBA00022475"/>
    </source>
</evidence>
<keyword evidence="6" id="KW-0472">Membrane</keyword>
<evidence type="ECO:0000256" key="4">
    <source>
        <dbReference type="ARBA" id="ARBA00022692"/>
    </source>
</evidence>
<reference evidence="8 9" key="1">
    <citation type="submission" date="2021-06" db="EMBL/GenBank/DDBJ databases">
        <title>Actinomycetes sequencing.</title>
        <authorList>
            <person name="Shan Q."/>
        </authorList>
    </citation>
    <scope>NUCLEOTIDE SEQUENCE [LARGE SCALE GENOMIC DNA]</scope>
    <source>
        <strain evidence="8 9">NEAU-G5</strain>
    </source>
</reference>
<protein>
    <submittedName>
        <fullName evidence="8">Type VII secretion protein EccE</fullName>
    </submittedName>
</protein>
<sequence length="603" mass="63861">MSNVAAVPSRAGQEMVSLPESGNEVIPEVDIPQSPVNSEIPQLGGGRRGPFDRFPLTEVLPSALTGAVAGTATVALHTPLWATLGIGFGIAVVGVIRINERNIWRTLKMRAALRLRSRRDGDNAGSAEPFDVPVPDAAGERCGMRWDGRHLLTMLRVERANVAPTLLRPREIRTGDAVSLAEVARCLSQFDIRLAAIDVVTLGVRTRGEHEVVRLYERLLGPLPASTSRTVCLVLRFDPVANVEAIQNRGGGHEGTLRTALVATRRVASRLATRGVRVRMLTAAELAAAEAEMLHGAAPGDWTERWHAVRHGEIELTGYAVRPHRLNSEVLAGIWSLPGMSTLLRLRLTPVPGSRTPEGDGGEVSVSALVRHDTRAGGLGADRKVVRELGLRPLAGLQRRVLLESGSLAPVGAASGPPAALAGLAVPAGDCGQVIGATEDGFGVAVPLFGPTVRTVEIVGSLHLVQQMILRAVAVGGRAIVHTGRAQAWMQLAAMVDRPEVLSVTRPGGGAHHTAAATIIVYDGIGSAGQVSEATVVYVREPDEVSADAPEADVVLVESPEQPGRVHIRTAGGELAVQVVSIPEERRYLVDAAGYRREVLQPS</sequence>
<name>A0ABS6BCQ7_9NOCA</name>
<accession>A0ABS6BCQ7</accession>
<comment type="caution">
    <text evidence="8">The sequence shown here is derived from an EMBL/GenBank/DDBJ whole genome shotgun (WGS) entry which is preliminary data.</text>
</comment>
<dbReference type="EMBL" id="JAHKNI010000029">
    <property type="protein sequence ID" value="MBU3068077.1"/>
    <property type="molecule type" value="Genomic_DNA"/>
</dbReference>
<organism evidence="8 9">
    <name type="scientific">Nocardia albiluteola</name>
    <dbReference type="NCBI Taxonomy" id="2842303"/>
    <lineage>
        <taxon>Bacteria</taxon>
        <taxon>Bacillati</taxon>
        <taxon>Actinomycetota</taxon>
        <taxon>Actinomycetes</taxon>
        <taxon>Mycobacteriales</taxon>
        <taxon>Nocardiaceae</taxon>
        <taxon>Nocardia</taxon>
    </lineage>
</organism>
<gene>
    <name evidence="8" type="primary">eccE</name>
    <name evidence="8" type="ORF">KO481_42000</name>
</gene>
<keyword evidence="5" id="KW-1133">Transmembrane helix</keyword>
<dbReference type="InterPro" id="IPR021368">
    <property type="entry name" value="T7SS_EccE"/>
</dbReference>
<evidence type="ECO:0000256" key="6">
    <source>
        <dbReference type="ARBA" id="ARBA00023136"/>
    </source>
</evidence>
<evidence type="ECO:0000256" key="1">
    <source>
        <dbReference type="ARBA" id="ARBA00004236"/>
    </source>
</evidence>